<dbReference type="PROSITE" id="PS01066">
    <property type="entry name" value="UPP_SYNTHASE"/>
    <property type="match status" value="1"/>
</dbReference>
<comment type="cofactor">
    <cofactor evidence="1">
        <name>Mg(2+)</name>
        <dbReference type="ChEBI" id="CHEBI:18420"/>
    </cofactor>
</comment>
<dbReference type="PANTHER" id="PTHR10291:SF0">
    <property type="entry name" value="DEHYDRODOLICHYL DIPHOSPHATE SYNTHASE 2"/>
    <property type="match status" value="1"/>
</dbReference>
<keyword evidence="2 3" id="KW-0808">Transferase</keyword>
<dbReference type="NCBIfam" id="NF011408">
    <property type="entry name" value="PRK14834.1"/>
    <property type="match status" value="1"/>
</dbReference>
<dbReference type="SUPFAM" id="SSF64005">
    <property type="entry name" value="Undecaprenyl diphosphate synthase"/>
    <property type="match status" value="1"/>
</dbReference>
<dbReference type="EC" id="2.5.1.31" evidence="3"/>
<dbReference type="InterPro" id="IPR018520">
    <property type="entry name" value="UPP_synth-like_CS"/>
</dbReference>
<dbReference type="GO" id="GO:0000287">
    <property type="term" value="F:magnesium ion binding"/>
    <property type="evidence" value="ECO:0007669"/>
    <property type="project" value="TreeGrafter"/>
</dbReference>
<dbReference type="PANTHER" id="PTHR10291">
    <property type="entry name" value="DEHYDRODOLICHYL DIPHOSPHATE SYNTHASE FAMILY MEMBER"/>
    <property type="match status" value="1"/>
</dbReference>
<name>A0A1J5R4T3_9ZZZZ</name>
<dbReference type="Gene3D" id="3.40.1180.10">
    <property type="entry name" value="Decaprenyl diphosphate synthase-like"/>
    <property type="match status" value="1"/>
</dbReference>
<dbReference type="NCBIfam" id="NF011405">
    <property type="entry name" value="PRK14830.1"/>
    <property type="match status" value="1"/>
</dbReference>
<dbReference type="Pfam" id="PF01255">
    <property type="entry name" value="Prenyltransf"/>
    <property type="match status" value="1"/>
</dbReference>
<organism evidence="3">
    <name type="scientific">mine drainage metagenome</name>
    <dbReference type="NCBI Taxonomy" id="410659"/>
    <lineage>
        <taxon>unclassified sequences</taxon>
        <taxon>metagenomes</taxon>
        <taxon>ecological metagenomes</taxon>
    </lineage>
</organism>
<dbReference type="InterPro" id="IPR001441">
    <property type="entry name" value="UPP_synth-like"/>
</dbReference>
<protein>
    <submittedName>
        <fullName evidence="3">Ditrans,polycis-undecaprenyl-diphosphate synthase</fullName>
        <ecNumber evidence="3">2.5.1.31</ecNumber>
    </submittedName>
</protein>
<accession>A0A1J5R4T3</accession>
<dbReference type="HAMAP" id="MF_01139">
    <property type="entry name" value="ISPT"/>
    <property type="match status" value="1"/>
</dbReference>
<dbReference type="CDD" id="cd00475">
    <property type="entry name" value="Cis_IPPS"/>
    <property type="match status" value="1"/>
</dbReference>
<dbReference type="GO" id="GO:0016094">
    <property type="term" value="P:polyprenol biosynthetic process"/>
    <property type="evidence" value="ECO:0007669"/>
    <property type="project" value="TreeGrafter"/>
</dbReference>
<dbReference type="EMBL" id="MLJW01000276">
    <property type="protein sequence ID" value="OIQ90921.1"/>
    <property type="molecule type" value="Genomic_DNA"/>
</dbReference>
<dbReference type="GO" id="GO:0005829">
    <property type="term" value="C:cytosol"/>
    <property type="evidence" value="ECO:0007669"/>
    <property type="project" value="TreeGrafter"/>
</dbReference>
<evidence type="ECO:0000256" key="2">
    <source>
        <dbReference type="ARBA" id="ARBA00022679"/>
    </source>
</evidence>
<gene>
    <name evidence="3" type="primary">uppS_3</name>
    <name evidence="3" type="ORF">GALL_271950</name>
</gene>
<evidence type="ECO:0000313" key="3">
    <source>
        <dbReference type="EMBL" id="OIQ90921.1"/>
    </source>
</evidence>
<dbReference type="FunFam" id="3.40.1180.10:FF:000001">
    <property type="entry name" value="(2E,6E)-farnesyl-diphosphate-specific ditrans,polycis-undecaprenyl-diphosphate synthase"/>
    <property type="match status" value="1"/>
</dbReference>
<dbReference type="NCBIfam" id="TIGR00055">
    <property type="entry name" value="uppS"/>
    <property type="match status" value="1"/>
</dbReference>
<dbReference type="GO" id="GO:0008834">
    <property type="term" value="F:ditrans,polycis-undecaprenyl-diphosphate synthase [(2E,6E)-farnesyl-diphosphate specific] activity"/>
    <property type="evidence" value="ECO:0007669"/>
    <property type="project" value="UniProtKB-EC"/>
</dbReference>
<reference evidence="3" key="1">
    <citation type="submission" date="2016-10" db="EMBL/GenBank/DDBJ databases">
        <title>Sequence of Gallionella enrichment culture.</title>
        <authorList>
            <person name="Poehlein A."/>
            <person name="Muehling M."/>
            <person name="Daniel R."/>
        </authorList>
    </citation>
    <scope>NUCLEOTIDE SEQUENCE</scope>
</reference>
<evidence type="ECO:0000256" key="1">
    <source>
        <dbReference type="ARBA" id="ARBA00001946"/>
    </source>
</evidence>
<proteinExistence type="inferred from homology"/>
<comment type="caution">
    <text evidence="3">The sequence shown here is derived from an EMBL/GenBank/DDBJ whole genome shotgun (WGS) entry which is preliminary data.</text>
</comment>
<dbReference type="InterPro" id="IPR036424">
    <property type="entry name" value="UPP_synth-like_sf"/>
</dbReference>
<sequence length="244" mass="26783">MEALMTKTAGGDAIVPAHIAIIMDGNGRWAKARGLPRAAGHRRGVEAVRAAVRAAVDLGVSYLTLFGFSSENWKRPDGEVRDLMGLLRLYLRNEIRELHKNGVRLRIVGDRARLGPELVALIEQGEAKTAANTKLTLTLALSYGGRDEIVQAARHLARLAAEGGLAPDDITEDRFTSALFTAGMPDPDLLIRTSGEQRISNFLLWQCAYAEMIFTDVLWPDFGKADLEQAIQAFQGRNRRYGGI</sequence>
<dbReference type="AlphaFoldDB" id="A0A1J5R4T3"/>